<protein>
    <submittedName>
        <fullName evidence="1">Uncharacterized protein</fullName>
    </submittedName>
</protein>
<organism evidence="1 2">
    <name type="scientific">Saguinus oedipus</name>
    <name type="common">Cotton-top tamarin</name>
    <name type="synonym">Oedipomidas oedipus</name>
    <dbReference type="NCBI Taxonomy" id="9490"/>
    <lineage>
        <taxon>Eukaryota</taxon>
        <taxon>Metazoa</taxon>
        <taxon>Chordata</taxon>
        <taxon>Craniata</taxon>
        <taxon>Vertebrata</taxon>
        <taxon>Euteleostomi</taxon>
        <taxon>Mammalia</taxon>
        <taxon>Eutheria</taxon>
        <taxon>Euarchontoglires</taxon>
        <taxon>Primates</taxon>
        <taxon>Haplorrhini</taxon>
        <taxon>Platyrrhini</taxon>
        <taxon>Cebidae</taxon>
        <taxon>Callitrichinae</taxon>
        <taxon>Saguinus</taxon>
    </lineage>
</organism>
<keyword evidence="2" id="KW-1185">Reference proteome</keyword>
<evidence type="ECO:0000313" key="2">
    <source>
        <dbReference type="Proteomes" id="UP001266305"/>
    </source>
</evidence>
<feature type="non-terminal residue" evidence="1">
    <location>
        <position position="65"/>
    </location>
</feature>
<gene>
    <name evidence="1" type="ORF">P7K49_032395</name>
</gene>
<reference evidence="1 2" key="1">
    <citation type="submission" date="2023-05" db="EMBL/GenBank/DDBJ databases">
        <title>B98-5 Cell Line De Novo Hybrid Assembly: An Optical Mapping Approach.</title>
        <authorList>
            <person name="Kananen K."/>
            <person name="Auerbach J.A."/>
            <person name="Kautto E."/>
            <person name="Blachly J.S."/>
        </authorList>
    </citation>
    <scope>NUCLEOTIDE SEQUENCE [LARGE SCALE GENOMIC DNA]</scope>
    <source>
        <strain evidence="1">B95-8</strain>
        <tissue evidence="1">Cell line</tissue>
    </source>
</reference>
<accession>A0ABQ9TY48</accession>
<proteinExistence type="predicted"/>
<sequence length="65" mass="6981">MTGPPSPASWEPCQGQHWVVTDQDRFKAVECQAGEAPSLVPECRACAMAGSCHRPRCLSSPSLPQ</sequence>
<dbReference type="Proteomes" id="UP001266305">
    <property type="component" value="Unassembled WGS sequence"/>
</dbReference>
<dbReference type="EMBL" id="JASSZA010000018">
    <property type="protein sequence ID" value="KAK2089729.1"/>
    <property type="molecule type" value="Genomic_DNA"/>
</dbReference>
<evidence type="ECO:0000313" key="1">
    <source>
        <dbReference type="EMBL" id="KAK2089729.1"/>
    </source>
</evidence>
<comment type="caution">
    <text evidence="1">The sequence shown here is derived from an EMBL/GenBank/DDBJ whole genome shotgun (WGS) entry which is preliminary data.</text>
</comment>
<name>A0ABQ9TY48_SAGOE</name>